<feature type="chain" id="PRO_5014882740" evidence="2">
    <location>
        <begin position="19"/>
        <end position="107"/>
    </location>
</feature>
<dbReference type="InterPro" id="IPR047937">
    <property type="entry name" value="Eex_IncN-like"/>
</dbReference>
<evidence type="ECO:0000256" key="1">
    <source>
        <dbReference type="SAM" id="MobiDB-lite"/>
    </source>
</evidence>
<comment type="caution">
    <text evidence="3">The sequence shown here is derived from an EMBL/GenBank/DDBJ whole genome shotgun (WGS) entry which is preliminary data.</text>
</comment>
<dbReference type="NCBIfam" id="NF033894">
    <property type="entry name" value="Eex_IncN"/>
    <property type="match status" value="1"/>
</dbReference>
<name>A0A2M6UVB7_9HYPH</name>
<evidence type="ECO:0000256" key="2">
    <source>
        <dbReference type="SAM" id="SignalP"/>
    </source>
</evidence>
<accession>A0A2M6UVB7</accession>
<evidence type="ECO:0000313" key="4">
    <source>
        <dbReference type="Proteomes" id="UP000230791"/>
    </source>
</evidence>
<dbReference type="OrthoDB" id="7926012at2"/>
<dbReference type="Proteomes" id="UP000230791">
    <property type="component" value="Unassembled WGS sequence"/>
</dbReference>
<sequence>MNKTIIIALLLCTGSVVAGCEESYSVEDFKKDEKLFKEYAEKCGWTGHSKSCKNMRLADREFAKERAKKADERYRKYRDEYNRKQMEDLNKRISEDKRRKSEQKAKE</sequence>
<proteinExistence type="predicted"/>
<keyword evidence="2" id="KW-0732">Signal</keyword>
<dbReference type="AlphaFoldDB" id="A0A2M6UVB7"/>
<dbReference type="PROSITE" id="PS51257">
    <property type="entry name" value="PROKAR_LIPOPROTEIN"/>
    <property type="match status" value="1"/>
</dbReference>
<gene>
    <name evidence="3" type="ORF">CEV08_04780</name>
</gene>
<reference evidence="3 4" key="1">
    <citation type="submission" date="2017-06" db="EMBL/GenBank/DDBJ databases">
        <title>Draft genome of Bartonella tribocorum C635.</title>
        <authorList>
            <person name="Hadjadj L."/>
            <person name="Jiyipong T."/>
            <person name="Diene S.M."/>
            <person name="Morand S."/>
            <person name="Rolain J.-M."/>
        </authorList>
    </citation>
    <scope>NUCLEOTIDE SEQUENCE [LARGE SCALE GENOMIC DNA]</scope>
    <source>
        <strain evidence="3 4">C635</strain>
    </source>
</reference>
<protein>
    <submittedName>
        <fullName evidence="3">Uncharacterized protein</fullName>
    </submittedName>
</protein>
<dbReference type="EMBL" id="NJPP01000013">
    <property type="protein sequence ID" value="PIT70116.1"/>
    <property type="molecule type" value="Genomic_DNA"/>
</dbReference>
<feature type="region of interest" description="Disordered" evidence="1">
    <location>
        <begin position="88"/>
        <end position="107"/>
    </location>
</feature>
<evidence type="ECO:0000313" key="3">
    <source>
        <dbReference type="EMBL" id="PIT70116.1"/>
    </source>
</evidence>
<organism evidence="3 4">
    <name type="scientific">Bartonella tribocorum</name>
    <dbReference type="NCBI Taxonomy" id="85701"/>
    <lineage>
        <taxon>Bacteria</taxon>
        <taxon>Pseudomonadati</taxon>
        <taxon>Pseudomonadota</taxon>
        <taxon>Alphaproteobacteria</taxon>
        <taxon>Hyphomicrobiales</taxon>
        <taxon>Bartonellaceae</taxon>
        <taxon>Bartonella</taxon>
    </lineage>
</organism>
<feature type="signal peptide" evidence="2">
    <location>
        <begin position="1"/>
        <end position="18"/>
    </location>
</feature>
<dbReference type="RefSeq" id="WP_100130594.1">
    <property type="nucleotide sequence ID" value="NZ_CADDYJ010000005.1"/>
</dbReference>